<accession>A0ABQ5N4I3</accession>
<keyword evidence="1" id="KW-0472">Membrane</keyword>
<proteinExistence type="predicted"/>
<gene>
    <name evidence="2" type="ORF">bsdE14_15320</name>
</gene>
<feature type="transmembrane region" description="Helical" evidence="1">
    <location>
        <begin position="147"/>
        <end position="168"/>
    </location>
</feature>
<dbReference type="EMBL" id="BRXR01000001">
    <property type="protein sequence ID" value="GLC30122.1"/>
    <property type="molecule type" value="Genomic_DNA"/>
</dbReference>
<dbReference type="RefSeq" id="WP_264849386.1">
    <property type="nucleotide sequence ID" value="NZ_BRXR01000001.1"/>
</dbReference>
<dbReference type="Proteomes" id="UP001208567">
    <property type="component" value="Unassembled WGS sequence"/>
</dbReference>
<keyword evidence="3" id="KW-1185">Reference proteome</keyword>
<feature type="transmembrane region" description="Helical" evidence="1">
    <location>
        <begin position="115"/>
        <end position="135"/>
    </location>
</feature>
<keyword evidence="1" id="KW-1133">Transmembrane helix</keyword>
<evidence type="ECO:0000313" key="2">
    <source>
        <dbReference type="EMBL" id="GLC30122.1"/>
    </source>
</evidence>
<reference evidence="2 3" key="1">
    <citation type="journal article" date="2024" name="Int. J. Syst. Evol. Microbiol.">
        <title>Clostridium omnivorum sp. nov., isolated from anoxic soil under the treatment of reductive soil disinfestation.</title>
        <authorList>
            <person name="Ueki A."/>
            <person name="Tonouchi A."/>
            <person name="Kaku N."/>
            <person name="Honma S."/>
            <person name="Ueki K."/>
        </authorList>
    </citation>
    <scope>NUCLEOTIDE SEQUENCE [LARGE SCALE GENOMIC DNA]</scope>
    <source>
        <strain evidence="2 3">E14</strain>
    </source>
</reference>
<protein>
    <recommendedName>
        <fullName evidence="4">DUF2812 domain-containing protein</fullName>
    </recommendedName>
</protein>
<sequence>MKQIIRKLYANFEKEEEWLNEMADKGLNLTDYSFLKYSFEEGTPGEYIYRIELLNDLPTHPKSKEYIKFMEETGVECVATYVRWVFFRKKKSEGEFDLYSDYDSRIKHYKAIVKFTGFVYLFNIIVALYNLILGLSSIGMHTFRFNAYISIINWLFVIFFTPVLVSYIRKIKKMEKEKQLYE</sequence>
<dbReference type="InterPro" id="IPR021359">
    <property type="entry name" value="DUF2812"/>
</dbReference>
<comment type="caution">
    <text evidence="2">The sequence shown here is derived from an EMBL/GenBank/DDBJ whole genome shotgun (WGS) entry which is preliminary data.</text>
</comment>
<evidence type="ECO:0000256" key="1">
    <source>
        <dbReference type="SAM" id="Phobius"/>
    </source>
</evidence>
<dbReference type="Pfam" id="PF11193">
    <property type="entry name" value="DUF2812"/>
    <property type="match status" value="1"/>
</dbReference>
<evidence type="ECO:0008006" key="4">
    <source>
        <dbReference type="Google" id="ProtNLM"/>
    </source>
</evidence>
<name>A0ABQ5N4I3_9CLOT</name>
<organism evidence="2 3">
    <name type="scientific">Clostridium omnivorum</name>
    <dbReference type="NCBI Taxonomy" id="1604902"/>
    <lineage>
        <taxon>Bacteria</taxon>
        <taxon>Bacillati</taxon>
        <taxon>Bacillota</taxon>
        <taxon>Clostridia</taxon>
        <taxon>Eubacteriales</taxon>
        <taxon>Clostridiaceae</taxon>
        <taxon>Clostridium</taxon>
    </lineage>
</organism>
<evidence type="ECO:0000313" key="3">
    <source>
        <dbReference type="Proteomes" id="UP001208567"/>
    </source>
</evidence>
<keyword evidence="1" id="KW-0812">Transmembrane</keyword>